<keyword evidence="3" id="KW-1185">Reference proteome</keyword>
<organism evidence="2 3">
    <name type="scientific">Haemaphysalis longicornis</name>
    <name type="common">Bush tick</name>
    <dbReference type="NCBI Taxonomy" id="44386"/>
    <lineage>
        <taxon>Eukaryota</taxon>
        <taxon>Metazoa</taxon>
        <taxon>Ecdysozoa</taxon>
        <taxon>Arthropoda</taxon>
        <taxon>Chelicerata</taxon>
        <taxon>Arachnida</taxon>
        <taxon>Acari</taxon>
        <taxon>Parasitiformes</taxon>
        <taxon>Ixodida</taxon>
        <taxon>Ixodoidea</taxon>
        <taxon>Ixodidae</taxon>
        <taxon>Haemaphysalinae</taxon>
        <taxon>Haemaphysalis</taxon>
    </lineage>
</organism>
<gene>
    <name evidence="2" type="ORF">HPB48_011599</name>
</gene>
<dbReference type="InterPro" id="IPR000718">
    <property type="entry name" value="Peptidase_M13"/>
</dbReference>
<proteinExistence type="predicted"/>
<keyword evidence="1" id="KW-1133">Transmembrane helix</keyword>
<reference evidence="2 3" key="1">
    <citation type="journal article" date="2020" name="Cell">
        <title>Large-Scale Comparative Analyses of Tick Genomes Elucidate Their Genetic Diversity and Vector Capacities.</title>
        <authorList>
            <consortium name="Tick Genome and Microbiome Consortium (TIGMIC)"/>
            <person name="Jia N."/>
            <person name="Wang J."/>
            <person name="Shi W."/>
            <person name="Du L."/>
            <person name="Sun Y."/>
            <person name="Zhan W."/>
            <person name="Jiang J.F."/>
            <person name="Wang Q."/>
            <person name="Zhang B."/>
            <person name="Ji P."/>
            <person name="Bell-Sakyi L."/>
            <person name="Cui X.M."/>
            <person name="Yuan T.T."/>
            <person name="Jiang B.G."/>
            <person name="Yang W.F."/>
            <person name="Lam T.T."/>
            <person name="Chang Q.C."/>
            <person name="Ding S.J."/>
            <person name="Wang X.J."/>
            <person name="Zhu J.G."/>
            <person name="Ruan X.D."/>
            <person name="Zhao L."/>
            <person name="Wei J.T."/>
            <person name="Ye R.Z."/>
            <person name="Que T.C."/>
            <person name="Du C.H."/>
            <person name="Zhou Y.H."/>
            <person name="Cheng J.X."/>
            <person name="Dai P.F."/>
            <person name="Guo W.B."/>
            <person name="Han X.H."/>
            <person name="Huang E.J."/>
            <person name="Li L.F."/>
            <person name="Wei W."/>
            <person name="Gao Y.C."/>
            <person name="Liu J.Z."/>
            <person name="Shao H.Z."/>
            <person name="Wang X."/>
            <person name="Wang C.C."/>
            <person name="Yang T.C."/>
            <person name="Huo Q.B."/>
            <person name="Li W."/>
            <person name="Chen H.Y."/>
            <person name="Chen S.E."/>
            <person name="Zhou L.G."/>
            <person name="Ni X.B."/>
            <person name="Tian J.H."/>
            <person name="Sheng Y."/>
            <person name="Liu T."/>
            <person name="Pan Y.S."/>
            <person name="Xia L.Y."/>
            <person name="Li J."/>
            <person name="Zhao F."/>
            <person name="Cao W.C."/>
        </authorList>
    </citation>
    <scope>NUCLEOTIDE SEQUENCE [LARGE SCALE GENOMIC DNA]</scope>
    <source>
        <strain evidence="2">HaeL-2018</strain>
    </source>
</reference>
<protein>
    <submittedName>
        <fullName evidence="2">Uncharacterized protein</fullName>
    </submittedName>
</protein>
<dbReference type="Gene3D" id="3.40.390.10">
    <property type="entry name" value="Collagenase (Catalytic Domain)"/>
    <property type="match status" value="1"/>
</dbReference>
<comment type="caution">
    <text evidence="2">The sequence shown here is derived from an EMBL/GenBank/DDBJ whole genome shotgun (WGS) entry which is preliminary data.</text>
</comment>
<dbReference type="GO" id="GO:0006508">
    <property type="term" value="P:proteolysis"/>
    <property type="evidence" value="ECO:0007669"/>
    <property type="project" value="InterPro"/>
</dbReference>
<sequence>MPREDIIGDVTKGNLFYLSVFYLMVTLTTVMMPQFVLTDAPIAVHYSAFGNVLGYELMHNIDWSFGNLSRKHELTTWYQPE</sequence>
<dbReference type="VEuPathDB" id="VectorBase:HLOH_048793"/>
<evidence type="ECO:0000256" key="1">
    <source>
        <dbReference type="SAM" id="Phobius"/>
    </source>
</evidence>
<name>A0A9J6GAY5_HAELO</name>
<keyword evidence="1" id="KW-0812">Transmembrane</keyword>
<evidence type="ECO:0000313" key="3">
    <source>
        <dbReference type="Proteomes" id="UP000821853"/>
    </source>
</evidence>
<evidence type="ECO:0000313" key="2">
    <source>
        <dbReference type="EMBL" id="KAH9375550.1"/>
    </source>
</evidence>
<dbReference type="InterPro" id="IPR024079">
    <property type="entry name" value="MetalloPept_cat_dom_sf"/>
</dbReference>
<dbReference type="AlphaFoldDB" id="A0A9J6GAY5"/>
<dbReference type="GO" id="GO:0004222">
    <property type="term" value="F:metalloendopeptidase activity"/>
    <property type="evidence" value="ECO:0007669"/>
    <property type="project" value="InterPro"/>
</dbReference>
<dbReference type="PROSITE" id="PS51885">
    <property type="entry name" value="NEPRILYSIN"/>
    <property type="match status" value="1"/>
</dbReference>
<feature type="transmembrane region" description="Helical" evidence="1">
    <location>
        <begin position="15"/>
        <end position="37"/>
    </location>
</feature>
<keyword evidence="1" id="KW-0472">Membrane</keyword>
<dbReference type="Proteomes" id="UP000821853">
    <property type="component" value="Chromosome 5"/>
</dbReference>
<accession>A0A9J6GAY5</accession>
<dbReference type="EMBL" id="JABSTR010000007">
    <property type="protein sequence ID" value="KAH9375550.1"/>
    <property type="molecule type" value="Genomic_DNA"/>
</dbReference>